<dbReference type="InterPro" id="IPR000488">
    <property type="entry name" value="Death_dom"/>
</dbReference>
<feature type="domain" description="Death" evidence="1">
    <location>
        <begin position="31"/>
        <end position="105"/>
    </location>
</feature>
<evidence type="ECO:0000313" key="2">
    <source>
        <dbReference type="EMBL" id="GIY55671.1"/>
    </source>
</evidence>
<dbReference type="EMBL" id="BPLQ01011105">
    <property type="protein sequence ID" value="GIY55671.1"/>
    <property type="molecule type" value="Genomic_DNA"/>
</dbReference>
<evidence type="ECO:0000259" key="1">
    <source>
        <dbReference type="PROSITE" id="PS50017"/>
    </source>
</evidence>
<organism evidence="2 3">
    <name type="scientific">Caerostris darwini</name>
    <dbReference type="NCBI Taxonomy" id="1538125"/>
    <lineage>
        <taxon>Eukaryota</taxon>
        <taxon>Metazoa</taxon>
        <taxon>Ecdysozoa</taxon>
        <taxon>Arthropoda</taxon>
        <taxon>Chelicerata</taxon>
        <taxon>Arachnida</taxon>
        <taxon>Araneae</taxon>
        <taxon>Araneomorphae</taxon>
        <taxon>Entelegynae</taxon>
        <taxon>Araneoidea</taxon>
        <taxon>Araneidae</taxon>
        <taxon>Caerostris</taxon>
    </lineage>
</organism>
<comment type="caution">
    <text evidence="2">The sequence shown here is derived from an EMBL/GenBank/DDBJ whole genome shotgun (WGS) entry which is preliminary data.</text>
</comment>
<feature type="non-terminal residue" evidence="2">
    <location>
        <position position="107"/>
    </location>
</feature>
<accession>A0AAV4UD43</accession>
<dbReference type="InterPro" id="IPR011029">
    <property type="entry name" value="DEATH-like_dom_sf"/>
</dbReference>
<dbReference type="AlphaFoldDB" id="A0AAV4UD43"/>
<dbReference type="PROSITE" id="PS50017">
    <property type="entry name" value="DEATH_DOMAIN"/>
    <property type="match status" value="1"/>
</dbReference>
<dbReference type="SUPFAM" id="SSF47986">
    <property type="entry name" value="DEATH domain"/>
    <property type="match status" value="1"/>
</dbReference>
<dbReference type="Proteomes" id="UP001054837">
    <property type="component" value="Unassembled WGS sequence"/>
</dbReference>
<reference evidence="2 3" key="1">
    <citation type="submission" date="2021-06" db="EMBL/GenBank/DDBJ databases">
        <title>Caerostris darwini draft genome.</title>
        <authorList>
            <person name="Kono N."/>
            <person name="Arakawa K."/>
        </authorList>
    </citation>
    <scope>NUCLEOTIDE SEQUENCE [LARGE SCALE GENOMIC DNA]</scope>
</reference>
<name>A0AAV4UD43_9ARAC</name>
<sequence length="107" mass="12406">METKYIPTTKIRTLALRLRNKLTAILSISQSWKDLAAVLRNPDNKDIYMFTAEDIDILDSQQRPAEAFLEYWSTFGRRQPTIEDLLAALKEAKLIRAAHFVQNELLQ</sequence>
<gene>
    <name evidence="2" type="primary">AVEN_139062_1</name>
    <name evidence="2" type="ORF">CDAR_528901</name>
</gene>
<protein>
    <recommendedName>
        <fullName evidence="1">Death domain-containing protein</fullName>
    </recommendedName>
</protein>
<dbReference type="Pfam" id="PF00531">
    <property type="entry name" value="Death"/>
    <property type="match status" value="1"/>
</dbReference>
<evidence type="ECO:0000313" key="3">
    <source>
        <dbReference type="Proteomes" id="UP001054837"/>
    </source>
</evidence>
<dbReference type="Gene3D" id="1.10.533.10">
    <property type="entry name" value="Death Domain, Fas"/>
    <property type="match status" value="1"/>
</dbReference>
<proteinExistence type="predicted"/>
<keyword evidence="3" id="KW-1185">Reference proteome</keyword>
<dbReference type="GO" id="GO:0007165">
    <property type="term" value="P:signal transduction"/>
    <property type="evidence" value="ECO:0007669"/>
    <property type="project" value="InterPro"/>
</dbReference>